<evidence type="ECO:0000256" key="6">
    <source>
        <dbReference type="ARBA" id="ARBA00023004"/>
    </source>
</evidence>
<keyword evidence="8" id="KW-0472">Membrane</keyword>
<evidence type="ECO:0000256" key="4">
    <source>
        <dbReference type="ARBA" id="ARBA00022723"/>
    </source>
</evidence>
<dbReference type="PANTHER" id="PTHR46206:SF2">
    <property type="entry name" value="CYTOCHROME P450 MONOOXYGENASE AUSG-RELATED"/>
    <property type="match status" value="1"/>
</dbReference>
<evidence type="ECO:0000256" key="5">
    <source>
        <dbReference type="ARBA" id="ARBA00023002"/>
    </source>
</evidence>
<dbReference type="GO" id="GO:0004497">
    <property type="term" value="F:monooxygenase activity"/>
    <property type="evidence" value="ECO:0007669"/>
    <property type="project" value="UniProtKB-KW"/>
</dbReference>
<comment type="caution">
    <text evidence="9">The sequence shown here is derived from an EMBL/GenBank/DDBJ whole genome shotgun (WGS) entry which is preliminary data.</text>
</comment>
<proteinExistence type="inferred from homology"/>
<evidence type="ECO:0000256" key="2">
    <source>
        <dbReference type="ARBA" id="ARBA00010617"/>
    </source>
</evidence>
<comment type="similarity">
    <text evidence="2">Belongs to the cytochrome P450 family.</text>
</comment>
<dbReference type="InterPro" id="IPR001128">
    <property type="entry name" value="Cyt_P450"/>
</dbReference>
<dbReference type="InterPro" id="IPR036396">
    <property type="entry name" value="Cyt_P450_sf"/>
</dbReference>
<comment type="cofactor">
    <cofactor evidence="1">
        <name>heme</name>
        <dbReference type="ChEBI" id="CHEBI:30413"/>
    </cofactor>
</comment>
<evidence type="ECO:0000256" key="8">
    <source>
        <dbReference type="SAM" id="Phobius"/>
    </source>
</evidence>
<reference evidence="9 10" key="1">
    <citation type="submission" date="2015-02" db="EMBL/GenBank/DDBJ databases">
        <title>Draft genome sequence of Aspergillus parasiticus SU-1.</title>
        <authorList>
            <person name="Yu J."/>
            <person name="Fedorova N."/>
            <person name="Yin Y."/>
            <person name="Losada L."/>
            <person name="Zafar N."/>
            <person name="Taujale R."/>
            <person name="Ehrlich K.C."/>
            <person name="Bhatnagar D."/>
            <person name="Cleveland T.E."/>
            <person name="Bennett J.W."/>
            <person name="Nierman W.C."/>
        </authorList>
    </citation>
    <scope>NUCLEOTIDE SEQUENCE [LARGE SCALE GENOMIC DNA]</scope>
    <source>
        <strain evidence="10">ATCC 56775 / NRRL 5862 / SRRC 143 / SU-1</strain>
    </source>
</reference>
<keyword evidence="8" id="KW-1133">Transmembrane helix</keyword>
<gene>
    <name evidence="9" type="ORF">P875_00108562</name>
</gene>
<name>A0A0F0IQK0_ASPPU</name>
<protein>
    <submittedName>
        <fullName evidence="9">Cytochrome P450</fullName>
    </submittedName>
</protein>
<feature type="transmembrane region" description="Helical" evidence="8">
    <location>
        <begin position="15"/>
        <end position="33"/>
    </location>
</feature>
<keyword evidence="4" id="KW-0479">Metal-binding</keyword>
<keyword evidence="7" id="KW-0503">Monooxygenase</keyword>
<dbReference type="GO" id="GO:0005506">
    <property type="term" value="F:iron ion binding"/>
    <property type="evidence" value="ECO:0007669"/>
    <property type="project" value="InterPro"/>
</dbReference>
<dbReference type="Proteomes" id="UP000033540">
    <property type="component" value="Unassembled WGS sequence"/>
</dbReference>
<dbReference type="OrthoDB" id="1844152at2759"/>
<dbReference type="AlphaFoldDB" id="A0A0F0IQK0"/>
<evidence type="ECO:0000313" key="9">
    <source>
        <dbReference type="EMBL" id="KJK68168.1"/>
    </source>
</evidence>
<keyword evidence="8" id="KW-0812">Transmembrane</keyword>
<organism evidence="9 10">
    <name type="scientific">Aspergillus parasiticus (strain ATCC 56775 / NRRL 5862 / SRRC 143 / SU-1)</name>
    <dbReference type="NCBI Taxonomy" id="1403190"/>
    <lineage>
        <taxon>Eukaryota</taxon>
        <taxon>Fungi</taxon>
        <taxon>Dikarya</taxon>
        <taxon>Ascomycota</taxon>
        <taxon>Pezizomycotina</taxon>
        <taxon>Eurotiomycetes</taxon>
        <taxon>Eurotiomycetidae</taxon>
        <taxon>Eurotiales</taxon>
        <taxon>Aspergillaceae</taxon>
        <taxon>Aspergillus</taxon>
        <taxon>Aspergillus subgen. Circumdati</taxon>
    </lineage>
</organism>
<evidence type="ECO:0000256" key="3">
    <source>
        <dbReference type="ARBA" id="ARBA00022617"/>
    </source>
</evidence>
<dbReference type="Pfam" id="PF00067">
    <property type="entry name" value="p450"/>
    <property type="match status" value="1"/>
</dbReference>
<keyword evidence="5" id="KW-0560">Oxidoreductase</keyword>
<dbReference type="PANTHER" id="PTHR46206">
    <property type="entry name" value="CYTOCHROME P450"/>
    <property type="match status" value="1"/>
</dbReference>
<dbReference type="SUPFAM" id="SSF48264">
    <property type="entry name" value="Cytochrome P450"/>
    <property type="match status" value="1"/>
</dbReference>
<sequence length="358" mass="40534">MMSSFIIDQLMSNDAIYTISFLILASLVTRVIFLRHYRFKLPVVNGRKWNEIGYDQAKKRFLADAEGLMKSVFEKFGDAFYFFTDQRYRMILSPKYANVIRNDERLSLALTHAEEFQAHIRGFEPLLDMGSDSGILMETITSKISPNLDSLVGSLSEEAAVAIQRNWTDKSGRFEAKNSAEIPPGLRLRGLLEEARLLLAPFIAKRKSAGAFVQQGSVSEPGKSIDAMDWLDEVARGRPYDPLLAQLGLSFVTIDTTTDFLFNLLCDLSANEELLKALRDEIVGVIGAEPISKPSLQKLKIMDSVMKESQRMRPPLIVSMQRTAKEKVIFTRRAQDSQRHLCRGRSYQYDGFNRLASK</sequence>
<dbReference type="Gene3D" id="1.10.630.10">
    <property type="entry name" value="Cytochrome P450"/>
    <property type="match status" value="1"/>
</dbReference>
<dbReference type="GO" id="GO:0016705">
    <property type="term" value="F:oxidoreductase activity, acting on paired donors, with incorporation or reduction of molecular oxygen"/>
    <property type="evidence" value="ECO:0007669"/>
    <property type="project" value="InterPro"/>
</dbReference>
<dbReference type="STRING" id="1403190.A0A0F0IQK0"/>
<evidence type="ECO:0000256" key="7">
    <source>
        <dbReference type="ARBA" id="ARBA00023033"/>
    </source>
</evidence>
<evidence type="ECO:0000256" key="1">
    <source>
        <dbReference type="ARBA" id="ARBA00001971"/>
    </source>
</evidence>
<dbReference type="EMBL" id="JZEE01000145">
    <property type="protein sequence ID" value="KJK68168.1"/>
    <property type="molecule type" value="Genomic_DNA"/>
</dbReference>
<evidence type="ECO:0000313" key="10">
    <source>
        <dbReference type="Proteomes" id="UP000033540"/>
    </source>
</evidence>
<keyword evidence="3" id="KW-0349">Heme</keyword>
<dbReference type="GO" id="GO:0020037">
    <property type="term" value="F:heme binding"/>
    <property type="evidence" value="ECO:0007669"/>
    <property type="project" value="InterPro"/>
</dbReference>
<keyword evidence="6" id="KW-0408">Iron</keyword>
<accession>A0A0F0IQK0</accession>
<dbReference type="GO" id="GO:0019748">
    <property type="term" value="P:secondary metabolic process"/>
    <property type="evidence" value="ECO:0007669"/>
    <property type="project" value="UniProtKB-ARBA"/>
</dbReference>